<proteinExistence type="predicted"/>
<dbReference type="InterPro" id="IPR036388">
    <property type="entry name" value="WH-like_DNA-bd_sf"/>
</dbReference>
<accession>A0A2C6WQ58</accession>
<dbReference type="EMBL" id="CP093217">
    <property type="protein sequence ID" value="UQW82030.1"/>
    <property type="molecule type" value="Genomic_DNA"/>
</dbReference>
<dbReference type="OrthoDB" id="213028at2"/>
<dbReference type="GO" id="GO:0003700">
    <property type="term" value="F:DNA-binding transcription factor activity"/>
    <property type="evidence" value="ECO:0007669"/>
    <property type="project" value="TreeGrafter"/>
</dbReference>
<dbReference type="GO" id="GO:0005829">
    <property type="term" value="C:cytosol"/>
    <property type="evidence" value="ECO:0007669"/>
    <property type="project" value="TreeGrafter"/>
</dbReference>
<dbReference type="Proteomes" id="UP000223828">
    <property type="component" value="Unassembled WGS sequence"/>
</dbReference>
<name>A0A2C6WQ58_9STAP</name>
<keyword evidence="4" id="KW-1185">Reference proteome</keyword>
<organism evidence="1 3">
    <name type="scientific">Staphylococcus edaphicus</name>
    <dbReference type="NCBI Taxonomy" id="1955013"/>
    <lineage>
        <taxon>Bacteria</taxon>
        <taxon>Bacillati</taxon>
        <taxon>Bacillota</taxon>
        <taxon>Bacilli</taxon>
        <taxon>Bacillales</taxon>
        <taxon>Staphylococcaceae</taxon>
        <taxon>Staphylococcus</taxon>
    </lineage>
</organism>
<dbReference type="Gene3D" id="1.10.10.10">
    <property type="entry name" value="Winged helix-like DNA-binding domain superfamily/Winged helix DNA-binding domain"/>
    <property type="match status" value="1"/>
</dbReference>
<reference evidence="1" key="1">
    <citation type="journal article" date="2017" name="Appl. Environ. Microbiol.">
        <title>Staphylococcus edaphicus sp. nov., isolated in Antarctica, harbours mecC gene and genomic islands with suspected role in adaptation to extreme environment.</title>
        <authorList>
            <person name="Pantucek R."/>
            <person name="Sedlacek I."/>
            <person name="Indrakova A."/>
            <person name="Vrbovska V."/>
            <person name="Maslanova I."/>
            <person name="Kovarovic V."/>
            <person name="Svec P."/>
            <person name="Kralova S."/>
            <person name="Kristofova L."/>
            <person name="Keklakova J."/>
            <person name="Petras P."/>
            <person name="Doskar J."/>
        </authorList>
    </citation>
    <scope>NUCLEOTIDE SEQUENCE</scope>
    <source>
        <strain evidence="1">CCM 8730</strain>
    </source>
</reference>
<dbReference type="SUPFAM" id="SSF46785">
    <property type="entry name" value="Winged helix' DNA-binding domain"/>
    <property type="match status" value="1"/>
</dbReference>
<gene>
    <name evidence="1" type="ORF">BTJ66_07500</name>
    <name evidence="2" type="ORF">MNY58_02670</name>
</gene>
<dbReference type="PANTHER" id="PTHR33221:SF15">
    <property type="entry name" value="HTH-TYPE TRANSCRIPTIONAL REGULATOR YWGB-RELATED"/>
    <property type="match status" value="1"/>
</dbReference>
<sequence length="133" mass="15060">MNTQFSVSIHILTLLSTEQEPVSSQYIADSINSNATLVRKLCRYLKEGRYIQSSQGISGYSLSCAANEIKLGQLYQLVFSDSMHFAKIHKDTNQHCHVGKNISHALDDIYTEIDDTIINKLNTYTIQSVIDRF</sequence>
<dbReference type="EMBL" id="MRZN01000010">
    <property type="protein sequence ID" value="PHK49597.1"/>
    <property type="molecule type" value="Genomic_DNA"/>
</dbReference>
<dbReference type="Proteomes" id="UP001056588">
    <property type="component" value="Chromosome"/>
</dbReference>
<dbReference type="AlphaFoldDB" id="A0A2C6WQ58"/>
<dbReference type="InterPro" id="IPR036390">
    <property type="entry name" value="WH_DNA-bd_sf"/>
</dbReference>
<evidence type="ECO:0000313" key="2">
    <source>
        <dbReference type="EMBL" id="UQW82030.1"/>
    </source>
</evidence>
<reference evidence="3" key="2">
    <citation type="submission" date="2017-10" db="EMBL/GenBank/DDBJ databases">
        <title>Staphylococcus edaphicus sp. nov., isolated in Antarctica, harbouring mecC gene and genomic islands essential in adaptation to extreme environment.</title>
        <authorList>
            <person name="Pantucek R."/>
            <person name="Sedlacek I."/>
            <person name="Indrakova A."/>
            <person name="Vrbovska V."/>
            <person name="Maslanova I."/>
            <person name="Kovarovic V."/>
            <person name="Svec P."/>
            <person name="Kralova S."/>
            <person name="Kristofova L."/>
            <person name="Keklakova J."/>
            <person name="Petras P."/>
            <person name="Doskar J."/>
        </authorList>
    </citation>
    <scope>NUCLEOTIDE SEQUENCE [LARGE SCALE GENOMIC DNA]</scope>
    <source>
        <strain evidence="3">CCM 5085</strain>
    </source>
</reference>
<reference evidence="1" key="3">
    <citation type="submission" date="2017-10" db="EMBL/GenBank/DDBJ databases">
        <authorList>
            <person name="Vrbovska V."/>
            <person name="Kovarovic V."/>
            <person name="Indrakova A."/>
        </authorList>
    </citation>
    <scope>NUCLEOTIDE SEQUENCE</scope>
    <source>
        <strain evidence="1">CCM 8730</strain>
    </source>
</reference>
<evidence type="ECO:0000313" key="4">
    <source>
        <dbReference type="Proteomes" id="UP001056588"/>
    </source>
</evidence>
<dbReference type="Pfam" id="PF02082">
    <property type="entry name" value="Rrf2"/>
    <property type="match status" value="1"/>
</dbReference>
<dbReference type="PANTHER" id="PTHR33221">
    <property type="entry name" value="WINGED HELIX-TURN-HELIX TRANSCRIPTIONAL REGULATOR, RRF2 FAMILY"/>
    <property type="match status" value="1"/>
</dbReference>
<dbReference type="RefSeq" id="WP_099090349.1">
    <property type="nucleotide sequence ID" value="NZ_CP093217.1"/>
</dbReference>
<evidence type="ECO:0000313" key="1">
    <source>
        <dbReference type="EMBL" id="PHK49597.1"/>
    </source>
</evidence>
<reference evidence="2" key="4">
    <citation type="submission" date="2022-03" db="EMBL/GenBank/DDBJ databases">
        <title>Complete Genome Sequence of Staphylococcus edaphicus strain CCM 8731.</title>
        <authorList>
            <person name="Rimmer C.O."/>
            <person name="Thomas J.C."/>
        </authorList>
    </citation>
    <scope>NUCLEOTIDE SEQUENCE</scope>
    <source>
        <strain evidence="2">CCM 8731</strain>
    </source>
</reference>
<protein>
    <submittedName>
        <fullName evidence="1 2">Transcriptional regulator</fullName>
    </submittedName>
</protein>
<evidence type="ECO:0000313" key="3">
    <source>
        <dbReference type="Proteomes" id="UP000223828"/>
    </source>
</evidence>
<dbReference type="InterPro" id="IPR000944">
    <property type="entry name" value="Tscrpt_reg_Rrf2"/>
</dbReference>